<protein>
    <submittedName>
        <fullName evidence="6">Arylsulfatase</fullName>
        <ecNumber evidence="6">3.1.6.1</ecNumber>
    </submittedName>
</protein>
<sequence length="485" mass="54277">MKKFWMTTLLIGMTTLLGRAAGRERPNILLILADDLGYGNVDCYNPGPSIPTPHLDRLSREGRRFMQAYAPAAVCTPTRYGILTGQYPWRGPLKDGVVMEYEHPIVAPELITLPERLKTAGYATACIGKWHLGMTWPTVDGEPLRTDFSKRPSYDAFVELAKRIDYKGEVRSGPVDHGFDYYYGEGVINFPPYMFIENDRFAEKPAGLRLKGLSGAPGMMSADYTDESVLARQSDAVLEYLDRRAKGGRETPFFLYWAPNAIHYPICPSADFRGKTEHGPYGDFMYELDAAVGRVVDRIDELDLRENTLIVFTSDNGPRRPRLPTGHDCTAGLRGRKASDYDGGVKVPFIASWPGTIPTNTASDAVISLVDLYPTFTKLGGAECTNQFTDGIDVREALVEGTLANSDERAIVMTSVRGKFALRRGKWSLLSHPGNGIKRYDGDEDTPTQLYDLHEDRGQRNNLFPEFPEKARELERDLKRVRALE</sequence>
<dbReference type="STRING" id="1307763.L21SP4_00536"/>
<dbReference type="CDD" id="cd16143">
    <property type="entry name" value="ARS_like"/>
    <property type="match status" value="1"/>
</dbReference>
<dbReference type="InterPro" id="IPR017850">
    <property type="entry name" value="Alkaline_phosphatase_core_sf"/>
</dbReference>
<dbReference type="Gene3D" id="3.30.1120.10">
    <property type="match status" value="1"/>
</dbReference>
<dbReference type="AlphaFoldDB" id="A0A0G3EC08"/>
<keyword evidence="7" id="KW-1185">Reference proteome</keyword>
<keyword evidence="2" id="KW-0479">Metal-binding</keyword>
<evidence type="ECO:0000313" key="7">
    <source>
        <dbReference type="Proteomes" id="UP000035268"/>
    </source>
</evidence>
<dbReference type="Pfam" id="PF00884">
    <property type="entry name" value="Sulfatase"/>
    <property type="match status" value="1"/>
</dbReference>
<reference evidence="6 7" key="2">
    <citation type="journal article" date="2016" name="ISME J.">
        <title>Characterization of the first cultured representative of Verrucomicrobia subdivision 5 indicates the proposal of a novel phylum.</title>
        <authorList>
            <person name="Spring S."/>
            <person name="Bunk B."/>
            <person name="Sproer C."/>
            <person name="Schumann P."/>
            <person name="Rohde M."/>
            <person name="Tindall B.J."/>
            <person name="Klenk H.P."/>
        </authorList>
    </citation>
    <scope>NUCLEOTIDE SEQUENCE [LARGE SCALE GENOMIC DNA]</scope>
    <source>
        <strain evidence="6 7">L21-Fru-AB</strain>
    </source>
</reference>
<dbReference type="OrthoDB" id="9765065at2"/>
<feature type="domain" description="Sulfatase N-terminal" evidence="5">
    <location>
        <begin position="26"/>
        <end position="381"/>
    </location>
</feature>
<dbReference type="InterPro" id="IPR024607">
    <property type="entry name" value="Sulfatase_CS"/>
</dbReference>
<dbReference type="RefSeq" id="WP_052881204.1">
    <property type="nucleotide sequence ID" value="NZ_CP010904.1"/>
</dbReference>
<dbReference type="Proteomes" id="UP000035268">
    <property type="component" value="Chromosome"/>
</dbReference>
<dbReference type="KEGG" id="vbl:L21SP4_00536"/>
<dbReference type="SUPFAM" id="SSF53649">
    <property type="entry name" value="Alkaline phosphatase-like"/>
    <property type="match status" value="1"/>
</dbReference>
<evidence type="ECO:0000256" key="4">
    <source>
        <dbReference type="ARBA" id="ARBA00022837"/>
    </source>
</evidence>
<evidence type="ECO:0000259" key="5">
    <source>
        <dbReference type="Pfam" id="PF00884"/>
    </source>
</evidence>
<dbReference type="EMBL" id="CP010904">
    <property type="protein sequence ID" value="AKJ63808.1"/>
    <property type="molecule type" value="Genomic_DNA"/>
</dbReference>
<dbReference type="Gene3D" id="3.40.720.10">
    <property type="entry name" value="Alkaline Phosphatase, subunit A"/>
    <property type="match status" value="1"/>
</dbReference>
<name>A0A0G3EC08_9BACT</name>
<dbReference type="GO" id="GO:0046872">
    <property type="term" value="F:metal ion binding"/>
    <property type="evidence" value="ECO:0007669"/>
    <property type="project" value="UniProtKB-KW"/>
</dbReference>
<dbReference type="PANTHER" id="PTHR42693">
    <property type="entry name" value="ARYLSULFATASE FAMILY MEMBER"/>
    <property type="match status" value="1"/>
</dbReference>
<dbReference type="PANTHER" id="PTHR42693:SF33">
    <property type="entry name" value="ARYLSULFATASE"/>
    <property type="match status" value="1"/>
</dbReference>
<keyword evidence="3 6" id="KW-0378">Hydrolase</keyword>
<dbReference type="PATRIC" id="fig|1609981.3.peg.558"/>
<evidence type="ECO:0000313" key="6">
    <source>
        <dbReference type="EMBL" id="AKJ63808.1"/>
    </source>
</evidence>
<proteinExistence type="inferred from homology"/>
<dbReference type="EC" id="3.1.6.1" evidence="6"/>
<keyword evidence="4" id="KW-0106">Calcium</keyword>
<organism evidence="6 7">
    <name type="scientific">Kiritimatiella glycovorans</name>
    <dbReference type="NCBI Taxonomy" id="1307763"/>
    <lineage>
        <taxon>Bacteria</taxon>
        <taxon>Pseudomonadati</taxon>
        <taxon>Kiritimatiellota</taxon>
        <taxon>Kiritimatiellia</taxon>
        <taxon>Kiritimatiellales</taxon>
        <taxon>Kiritimatiellaceae</taxon>
        <taxon>Kiritimatiella</taxon>
    </lineage>
</organism>
<evidence type="ECO:0000256" key="2">
    <source>
        <dbReference type="ARBA" id="ARBA00022723"/>
    </source>
</evidence>
<dbReference type="PROSITE" id="PS00523">
    <property type="entry name" value="SULFATASE_1"/>
    <property type="match status" value="1"/>
</dbReference>
<gene>
    <name evidence="6" type="primary">atsA_10</name>
    <name evidence="6" type="ORF">L21SP4_00536</name>
</gene>
<dbReference type="GO" id="GO:0004065">
    <property type="term" value="F:arylsulfatase activity"/>
    <property type="evidence" value="ECO:0007669"/>
    <property type="project" value="UniProtKB-EC"/>
</dbReference>
<dbReference type="InterPro" id="IPR050738">
    <property type="entry name" value="Sulfatase"/>
</dbReference>
<comment type="similarity">
    <text evidence="1">Belongs to the sulfatase family.</text>
</comment>
<dbReference type="PROSITE" id="PS00149">
    <property type="entry name" value="SULFATASE_2"/>
    <property type="match status" value="1"/>
</dbReference>
<dbReference type="InterPro" id="IPR000917">
    <property type="entry name" value="Sulfatase_N"/>
</dbReference>
<reference evidence="7" key="1">
    <citation type="submission" date="2015-02" db="EMBL/GenBank/DDBJ databases">
        <title>Description and complete genome sequence of the first cultured representative of the subdivision 5 of the Verrucomicrobia phylum.</title>
        <authorList>
            <person name="Spring S."/>
            <person name="Bunk B."/>
            <person name="Sproer C."/>
            <person name="Klenk H.-P."/>
        </authorList>
    </citation>
    <scope>NUCLEOTIDE SEQUENCE [LARGE SCALE GENOMIC DNA]</scope>
    <source>
        <strain evidence="7">L21-Fru-AB</strain>
    </source>
</reference>
<accession>A0A0G3EC08</accession>
<evidence type="ECO:0000256" key="3">
    <source>
        <dbReference type="ARBA" id="ARBA00022801"/>
    </source>
</evidence>
<evidence type="ECO:0000256" key="1">
    <source>
        <dbReference type="ARBA" id="ARBA00008779"/>
    </source>
</evidence>